<organism evidence="2 3">
    <name type="scientific">Capnocytophaga bilenii</name>
    <dbReference type="NCBI Taxonomy" id="2819369"/>
    <lineage>
        <taxon>Bacteria</taxon>
        <taxon>Pseudomonadati</taxon>
        <taxon>Bacteroidota</taxon>
        <taxon>Flavobacteriia</taxon>
        <taxon>Flavobacteriales</taxon>
        <taxon>Flavobacteriaceae</taxon>
        <taxon>Capnocytophaga</taxon>
    </lineage>
</organism>
<proteinExistence type="predicted"/>
<accession>A0ABS3PUX8</accession>
<dbReference type="Proteomes" id="UP000681610">
    <property type="component" value="Unassembled WGS sequence"/>
</dbReference>
<evidence type="ECO:0000313" key="3">
    <source>
        <dbReference type="Proteomes" id="UP000681610"/>
    </source>
</evidence>
<feature type="domain" description="Methylmalonyl-CoA mutase alpha/beta chain catalytic" evidence="1">
    <location>
        <begin position="254"/>
        <end position="313"/>
    </location>
</feature>
<name>A0ABS3PUX8_9FLAO</name>
<dbReference type="SUPFAM" id="SSF51703">
    <property type="entry name" value="Cobalamin (vitamin B12)-dependent enzymes"/>
    <property type="match status" value="1"/>
</dbReference>
<feature type="domain" description="Methylmalonyl-CoA mutase alpha/beta chain catalytic" evidence="1">
    <location>
        <begin position="94"/>
        <end position="218"/>
    </location>
</feature>
<protein>
    <submittedName>
        <fullName evidence="2">Methylmalonyl-CoA mutase</fullName>
    </submittedName>
</protein>
<reference evidence="2 3" key="1">
    <citation type="submission" date="2021-03" db="EMBL/GenBank/DDBJ databases">
        <title>Isolation and description of Capnocytophaga bilenii sp. nov., a novel Capnocytophaga species, isolated from a gingivitis subject.</title>
        <authorList>
            <person name="Antezack A."/>
            <person name="Monnet-Corti V."/>
            <person name="La Scola B."/>
        </authorList>
    </citation>
    <scope>NUCLEOTIDE SEQUENCE [LARGE SCALE GENOMIC DNA]</scope>
    <source>
        <strain evidence="2 3">Marseille-Q4570</strain>
    </source>
</reference>
<keyword evidence="3" id="KW-1185">Reference proteome</keyword>
<evidence type="ECO:0000259" key="1">
    <source>
        <dbReference type="Pfam" id="PF01642"/>
    </source>
</evidence>
<comment type="caution">
    <text evidence="2">The sequence shown here is derived from an EMBL/GenBank/DDBJ whole genome shotgun (WGS) entry which is preliminary data.</text>
</comment>
<sequence>MDIAVKQWKQALQYELQGEDYQSLVYTSHEGIPILPFYTAENVKESFGVGVKTQVMIPLFVRDKELTLARISLWKGFSVGDFLLVIQQDTTQAEVLQWLLKEANYIFATSLVDVTAYQNAGATIVQQIAFAIAQITENISALQGRDIAIKVAVGGSLLLEIAKLRAFRRLLSECFPQYNIQLIAEVSNRGLSLQKGDYNRNYVHLAYEGAVLGGVDYLLPKNPLFFKKSHLNIEKENVGVINKLLNNRQSALLNGACAIEALSYEIYKKSSELLEQVMKAGGFTMLLNSNKLQRQIKQKADEEQAIFDKQCDALLAGTTLTFYGRKEWDFYPFSKRQAEKGVIIPLVAKRLWEKIEKQYGQKDDTNSRTSAL</sequence>
<dbReference type="InterPro" id="IPR016176">
    <property type="entry name" value="Cbl-dep_enz_cat"/>
</dbReference>
<gene>
    <name evidence="2" type="ORF">J4N46_01490</name>
</gene>
<dbReference type="EMBL" id="JAGDYP010000001">
    <property type="protein sequence ID" value="MBO1883131.1"/>
    <property type="molecule type" value="Genomic_DNA"/>
</dbReference>
<dbReference type="RefSeq" id="WP_208057720.1">
    <property type="nucleotide sequence ID" value="NZ_JAGDYP010000001.1"/>
</dbReference>
<dbReference type="InterPro" id="IPR006099">
    <property type="entry name" value="MeMalonylCoA_mutase_a/b_cat"/>
</dbReference>
<evidence type="ECO:0000313" key="2">
    <source>
        <dbReference type="EMBL" id="MBO1883131.1"/>
    </source>
</evidence>
<dbReference type="Pfam" id="PF01642">
    <property type="entry name" value="MM_CoA_mutase"/>
    <property type="match status" value="2"/>
</dbReference>
<dbReference type="PANTHER" id="PTHR48101">
    <property type="entry name" value="METHYLMALONYL-COA MUTASE, MITOCHONDRIAL-RELATED"/>
    <property type="match status" value="1"/>
</dbReference>
<dbReference type="Gene3D" id="3.20.20.240">
    <property type="entry name" value="Methylmalonyl-CoA mutase"/>
    <property type="match status" value="2"/>
</dbReference>